<organism evidence="7 8">
    <name type="scientific">Litorivita pollutaquae</name>
    <dbReference type="NCBI Taxonomy" id="2200892"/>
    <lineage>
        <taxon>Bacteria</taxon>
        <taxon>Pseudomonadati</taxon>
        <taxon>Pseudomonadota</taxon>
        <taxon>Alphaproteobacteria</taxon>
        <taxon>Rhodobacterales</taxon>
        <taxon>Paracoccaceae</taxon>
        <taxon>Litorivita</taxon>
    </lineage>
</organism>
<dbReference type="GO" id="GO:0042597">
    <property type="term" value="C:periplasmic space"/>
    <property type="evidence" value="ECO:0007669"/>
    <property type="project" value="InterPro"/>
</dbReference>
<evidence type="ECO:0000256" key="3">
    <source>
        <dbReference type="ARBA" id="ARBA00022723"/>
    </source>
</evidence>
<evidence type="ECO:0000256" key="5">
    <source>
        <dbReference type="ARBA" id="ARBA00023004"/>
    </source>
</evidence>
<keyword evidence="4" id="KW-0249">Electron transport</keyword>
<dbReference type="GO" id="GO:0009055">
    <property type="term" value="F:electron transfer activity"/>
    <property type="evidence" value="ECO:0007669"/>
    <property type="project" value="InterPro"/>
</dbReference>
<dbReference type="GO" id="GO:0005506">
    <property type="term" value="F:iron ion binding"/>
    <property type="evidence" value="ECO:0007669"/>
    <property type="project" value="InterPro"/>
</dbReference>
<dbReference type="Pfam" id="PF01322">
    <property type="entry name" value="Cytochrom_C_2"/>
    <property type="match status" value="1"/>
</dbReference>
<keyword evidence="8" id="KW-1185">Reference proteome</keyword>
<dbReference type="PROSITE" id="PS51009">
    <property type="entry name" value="CYTCII"/>
    <property type="match status" value="1"/>
</dbReference>
<keyword evidence="6" id="KW-0732">Signal</keyword>
<dbReference type="EMBL" id="QFVT01000011">
    <property type="protein sequence ID" value="PYC46617.1"/>
    <property type="molecule type" value="Genomic_DNA"/>
</dbReference>
<dbReference type="InterPro" id="IPR010980">
    <property type="entry name" value="Cyt_c/b562"/>
</dbReference>
<dbReference type="OrthoDB" id="8115790at2"/>
<keyword evidence="2" id="KW-0349">Heme</keyword>
<evidence type="ECO:0000313" key="8">
    <source>
        <dbReference type="Proteomes" id="UP000248012"/>
    </source>
</evidence>
<dbReference type="InterPro" id="IPR012127">
    <property type="entry name" value="Cyt_c_prime"/>
</dbReference>
<dbReference type="GO" id="GO:0020037">
    <property type="term" value="F:heme binding"/>
    <property type="evidence" value="ECO:0007669"/>
    <property type="project" value="InterPro"/>
</dbReference>
<keyword evidence="5" id="KW-0408">Iron</keyword>
<dbReference type="PIRSF" id="PIRSF000027">
    <property type="entry name" value="Cytc_c_prime"/>
    <property type="match status" value="1"/>
</dbReference>
<evidence type="ECO:0000256" key="6">
    <source>
        <dbReference type="SAM" id="SignalP"/>
    </source>
</evidence>
<evidence type="ECO:0000256" key="1">
    <source>
        <dbReference type="ARBA" id="ARBA00022448"/>
    </source>
</evidence>
<proteinExistence type="predicted"/>
<dbReference type="InterPro" id="IPR002321">
    <property type="entry name" value="Cyt_c_II"/>
</dbReference>
<evidence type="ECO:0000256" key="4">
    <source>
        <dbReference type="ARBA" id="ARBA00022982"/>
    </source>
</evidence>
<dbReference type="AlphaFoldDB" id="A0A2V4NKC4"/>
<accession>A0A2V4NKC4</accession>
<dbReference type="Proteomes" id="UP000248012">
    <property type="component" value="Unassembled WGS sequence"/>
</dbReference>
<evidence type="ECO:0000256" key="2">
    <source>
        <dbReference type="ARBA" id="ARBA00022617"/>
    </source>
</evidence>
<feature type="signal peptide" evidence="6">
    <location>
        <begin position="1"/>
        <end position="21"/>
    </location>
</feature>
<dbReference type="RefSeq" id="WP_110796847.1">
    <property type="nucleotide sequence ID" value="NZ_KZ826490.1"/>
</dbReference>
<evidence type="ECO:0000313" key="7">
    <source>
        <dbReference type="EMBL" id="PYC46617.1"/>
    </source>
</evidence>
<feature type="chain" id="PRO_5015887816" evidence="6">
    <location>
        <begin position="22"/>
        <end position="195"/>
    </location>
</feature>
<keyword evidence="3" id="KW-0479">Metal-binding</keyword>
<dbReference type="Gene3D" id="1.20.120.10">
    <property type="entry name" value="Cytochrome c/b562"/>
    <property type="match status" value="1"/>
</dbReference>
<dbReference type="SUPFAM" id="SSF47175">
    <property type="entry name" value="Cytochromes"/>
    <property type="match status" value="1"/>
</dbReference>
<protein>
    <submittedName>
        <fullName evidence="7">Cytochrome C</fullName>
    </submittedName>
</protein>
<comment type="caution">
    <text evidence="7">The sequence shown here is derived from an EMBL/GenBank/DDBJ whole genome shotgun (WGS) entry which is preliminary data.</text>
</comment>
<sequence length="195" mass="20552">MQLKTWITAAAISAVGLAALAHSGATGVMKERMDAMGEMGDEMKRLTPMMRGQTAYDPDVVRNAADTMIGHAGTQMTELFPEGSSGMPSEVKDTIWTDWEEFEALAEQLQLLSEGLSMAADNGLKMAGADGGATMDSGAMMGGQSMMGGQTMMGAGSMMNDLGIEELAELPADAVFMMVSQTCAACHTKYRAESN</sequence>
<dbReference type="GO" id="GO:0022900">
    <property type="term" value="P:electron transport chain"/>
    <property type="evidence" value="ECO:0007669"/>
    <property type="project" value="InterPro"/>
</dbReference>
<name>A0A2V4NKC4_9RHOB</name>
<reference evidence="7 8" key="1">
    <citation type="submission" date="2018-05" db="EMBL/GenBank/DDBJ databases">
        <title>Oceanovita maritima gen. nov., sp. nov., a marine bacterium in the family Rhodobacteraceae isolated from surface seawater of Lundu port Xiamen, China.</title>
        <authorList>
            <person name="Hetharua B.H."/>
            <person name="Min D."/>
            <person name="Liao H."/>
            <person name="Tian Y."/>
        </authorList>
    </citation>
    <scope>NUCLEOTIDE SEQUENCE [LARGE SCALE GENOMIC DNA]</scope>
    <source>
        <strain evidence="7 8">FSX-11</strain>
    </source>
</reference>
<gene>
    <name evidence="7" type="ORF">DI396_14055</name>
</gene>
<keyword evidence="1" id="KW-0813">Transport</keyword>